<dbReference type="SUPFAM" id="SSF51445">
    <property type="entry name" value="(Trans)glycosidases"/>
    <property type="match status" value="1"/>
</dbReference>
<dbReference type="SUPFAM" id="SSF51011">
    <property type="entry name" value="Glycosyl hydrolase domain"/>
    <property type="match status" value="1"/>
</dbReference>
<dbReference type="GO" id="GO:0005975">
    <property type="term" value="P:carbohydrate metabolic process"/>
    <property type="evidence" value="ECO:0007669"/>
    <property type="project" value="InterPro"/>
</dbReference>
<accession>A0A0D7B6P3</accession>
<dbReference type="GO" id="GO:0030246">
    <property type="term" value="F:carbohydrate binding"/>
    <property type="evidence" value="ECO:0007669"/>
    <property type="project" value="InterPro"/>
</dbReference>
<feature type="domain" description="Glycosyl hydrolase family 31 C-terminal" evidence="5">
    <location>
        <begin position="618"/>
        <end position="717"/>
    </location>
</feature>
<dbReference type="Proteomes" id="UP000054007">
    <property type="component" value="Unassembled WGS sequence"/>
</dbReference>
<feature type="signal peptide" evidence="3">
    <location>
        <begin position="1"/>
        <end position="20"/>
    </location>
</feature>
<dbReference type="PANTHER" id="PTHR43863:SF2">
    <property type="entry name" value="MALTASE-GLUCOAMYLASE"/>
    <property type="match status" value="1"/>
</dbReference>
<dbReference type="STRING" id="1314674.A0A0D7B6P3"/>
<gene>
    <name evidence="6" type="ORF">CYLTODRAFT_491678</name>
</gene>
<sequence>MLSYSLVLLLFSRVILTAAADSIGIKLQNGFERVYIQPYGENGLRVRTSLMRDPTGNEWSALIDPPLEGPGGNAGLAYDTLIPYNGNGSITNGNIVASVTFGQLSFWRIEEDGGLSALTREFTDTKALPARYYSQYDASSSFQVDLSFTSDVDEQFYGTGQQACCSDASVNKKGQVVDFVNFNSHVTMPLYISNRGYLQLFNMPSQGRLEFGQGRTRYHAQETSVVDYYISTAAPGDYDTLQKQLTSVTGRQPTPPEFLLGYQQSKLRYYSQDQVLEVAQRFHDEQIPVSLLVVDFFAWKYQGDWSFDPTYFPDPAAMAAQVKELTGAEMMVSLWPSVEDASENYLTLQTEGLLATTRDGTGIQDSFNGAYIRLVDSTNPASREFLWNRLNDSYYSKGIHNFWIDQADGGSLGEPFVNNGAYITGIPYARTFTQYFAGTQEAVGMVYPWLQQQAIDEGIRNLTGTDAASTSCPYMSLTRGTWIGGQRYCSYLWSGDTTSDWPVLLQQITAGVSVGASGISSWTLDIGGFSRLNIDTDEGKELYVRWFGMGVFLPYMRTHGDRTCDLPRPEGVPQGNPCPNEPWSYGEDNFEILKDYIALRYQLIPYVTKLFSDLQASGRTILRALYYDFSLSDAHVVEGTGSHDKQIMGEYMFGPRILVAPVYLPGVSTWEVYLPSIPRSYIDQGWTWTHWWSETDFGLGGGNVTVDAPLGEIPVFYLGSKDDIFSGNV</sequence>
<keyword evidence="3" id="KW-0732">Signal</keyword>
<dbReference type="Gene3D" id="2.60.40.1760">
    <property type="entry name" value="glycosyl hydrolase (family 31)"/>
    <property type="match status" value="1"/>
</dbReference>
<comment type="similarity">
    <text evidence="1 2">Belongs to the glycosyl hydrolase 31 family.</text>
</comment>
<dbReference type="Gene3D" id="3.20.20.80">
    <property type="entry name" value="Glycosidases"/>
    <property type="match status" value="1"/>
</dbReference>
<dbReference type="AlphaFoldDB" id="A0A0D7B6P3"/>
<dbReference type="Pfam" id="PF01055">
    <property type="entry name" value="Glyco_hydro_31_2nd"/>
    <property type="match status" value="1"/>
</dbReference>
<proteinExistence type="inferred from homology"/>
<dbReference type="Gene3D" id="2.60.40.1180">
    <property type="entry name" value="Golgi alpha-mannosidase II"/>
    <property type="match status" value="1"/>
</dbReference>
<dbReference type="InterPro" id="IPR017853">
    <property type="entry name" value="GH"/>
</dbReference>
<dbReference type="InterPro" id="IPR051816">
    <property type="entry name" value="Glycosyl_Hydrolase_31"/>
</dbReference>
<keyword evidence="7" id="KW-1185">Reference proteome</keyword>
<dbReference type="GO" id="GO:0004553">
    <property type="term" value="F:hydrolase activity, hydrolyzing O-glycosyl compounds"/>
    <property type="evidence" value="ECO:0007669"/>
    <property type="project" value="InterPro"/>
</dbReference>
<dbReference type="InterPro" id="IPR000322">
    <property type="entry name" value="Glyco_hydro_31_TIM"/>
</dbReference>
<evidence type="ECO:0000256" key="2">
    <source>
        <dbReference type="RuleBase" id="RU361185"/>
    </source>
</evidence>
<dbReference type="InterPro" id="IPR048395">
    <property type="entry name" value="Glyco_hydro_31_C"/>
</dbReference>
<evidence type="ECO:0000313" key="6">
    <source>
        <dbReference type="EMBL" id="KIY66213.1"/>
    </source>
</evidence>
<dbReference type="InterPro" id="IPR011013">
    <property type="entry name" value="Gal_mutarotase_sf_dom"/>
</dbReference>
<dbReference type="PANTHER" id="PTHR43863">
    <property type="entry name" value="HYDROLASE, PUTATIVE (AFU_ORTHOLOGUE AFUA_1G03140)-RELATED"/>
    <property type="match status" value="1"/>
</dbReference>
<dbReference type="InterPro" id="IPR013780">
    <property type="entry name" value="Glyco_hydro_b"/>
</dbReference>
<dbReference type="SUPFAM" id="SSF74650">
    <property type="entry name" value="Galactose mutarotase-like"/>
    <property type="match status" value="1"/>
</dbReference>
<dbReference type="OrthoDB" id="10070917at2759"/>
<dbReference type="CDD" id="cd14752">
    <property type="entry name" value="GH31_N"/>
    <property type="match status" value="1"/>
</dbReference>
<evidence type="ECO:0000313" key="7">
    <source>
        <dbReference type="Proteomes" id="UP000054007"/>
    </source>
</evidence>
<feature type="domain" description="Glycoside hydrolase family 31 TIM barrel" evidence="4">
    <location>
        <begin position="253"/>
        <end position="608"/>
    </location>
</feature>
<evidence type="ECO:0000259" key="4">
    <source>
        <dbReference type="Pfam" id="PF01055"/>
    </source>
</evidence>
<name>A0A0D7B6P3_9AGAR</name>
<keyword evidence="2" id="KW-0326">Glycosidase</keyword>
<dbReference type="EMBL" id="KN880562">
    <property type="protein sequence ID" value="KIY66213.1"/>
    <property type="molecule type" value="Genomic_DNA"/>
</dbReference>
<protein>
    <submittedName>
        <fullName evidence="6">Glycoside hydrolase family 31 protein</fullName>
    </submittedName>
</protein>
<evidence type="ECO:0000259" key="5">
    <source>
        <dbReference type="Pfam" id="PF21365"/>
    </source>
</evidence>
<reference evidence="6 7" key="1">
    <citation type="journal article" date="2015" name="Fungal Genet. Biol.">
        <title>Evolution of novel wood decay mechanisms in Agaricales revealed by the genome sequences of Fistulina hepatica and Cylindrobasidium torrendii.</title>
        <authorList>
            <person name="Floudas D."/>
            <person name="Held B.W."/>
            <person name="Riley R."/>
            <person name="Nagy L.G."/>
            <person name="Koehler G."/>
            <person name="Ransdell A.S."/>
            <person name="Younus H."/>
            <person name="Chow J."/>
            <person name="Chiniquy J."/>
            <person name="Lipzen A."/>
            <person name="Tritt A."/>
            <person name="Sun H."/>
            <person name="Haridas S."/>
            <person name="LaButti K."/>
            <person name="Ohm R.A."/>
            <person name="Kues U."/>
            <person name="Blanchette R.A."/>
            <person name="Grigoriev I.V."/>
            <person name="Minto R.E."/>
            <person name="Hibbett D.S."/>
        </authorList>
    </citation>
    <scope>NUCLEOTIDE SEQUENCE [LARGE SCALE GENOMIC DNA]</scope>
    <source>
        <strain evidence="6 7">FP15055 ss-10</strain>
    </source>
</reference>
<evidence type="ECO:0000256" key="1">
    <source>
        <dbReference type="ARBA" id="ARBA00007806"/>
    </source>
</evidence>
<dbReference type="Pfam" id="PF21365">
    <property type="entry name" value="Glyco_hydro_31_3rd"/>
    <property type="match status" value="1"/>
</dbReference>
<organism evidence="6 7">
    <name type="scientific">Cylindrobasidium torrendii FP15055 ss-10</name>
    <dbReference type="NCBI Taxonomy" id="1314674"/>
    <lineage>
        <taxon>Eukaryota</taxon>
        <taxon>Fungi</taxon>
        <taxon>Dikarya</taxon>
        <taxon>Basidiomycota</taxon>
        <taxon>Agaricomycotina</taxon>
        <taxon>Agaricomycetes</taxon>
        <taxon>Agaricomycetidae</taxon>
        <taxon>Agaricales</taxon>
        <taxon>Marasmiineae</taxon>
        <taxon>Physalacriaceae</taxon>
        <taxon>Cylindrobasidium</taxon>
    </lineage>
</organism>
<feature type="chain" id="PRO_5002316898" evidence="3">
    <location>
        <begin position="21"/>
        <end position="729"/>
    </location>
</feature>
<keyword evidence="2 6" id="KW-0378">Hydrolase</keyword>
<evidence type="ECO:0000256" key="3">
    <source>
        <dbReference type="SAM" id="SignalP"/>
    </source>
</evidence>